<reference evidence="2 3" key="1">
    <citation type="journal article" date="2019" name="Emerg. Microbes Infect.">
        <title>Comprehensive subspecies identification of 175 nontuberculous mycobacteria species based on 7547 genomic profiles.</title>
        <authorList>
            <person name="Matsumoto Y."/>
            <person name="Kinjo T."/>
            <person name="Motooka D."/>
            <person name="Nabeya D."/>
            <person name="Jung N."/>
            <person name="Uechi K."/>
            <person name="Horii T."/>
            <person name="Iida T."/>
            <person name="Fujita J."/>
            <person name="Nakamura S."/>
        </authorList>
    </citation>
    <scope>NUCLEOTIDE SEQUENCE [LARGE SCALE GENOMIC DNA]</scope>
    <source>
        <strain evidence="2 3">JCM 16017</strain>
    </source>
</reference>
<dbReference type="EMBL" id="BLKV01000002">
    <property type="protein sequence ID" value="GFG72191.1"/>
    <property type="molecule type" value="Genomic_DNA"/>
</dbReference>
<proteinExistence type="predicted"/>
<dbReference type="GO" id="GO:0006355">
    <property type="term" value="P:regulation of DNA-templated transcription"/>
    <property type="evidence" value="ECO:0007669"/>
    <property type="project" value="InterPro"/>
</dbReference>
<organism evidence="2 3">
    <name type="scientific">Mycolicibacter senuensis</name>
    <dbReference type="NCBI Taxonomy" id="386913"/>
    <lineage>
        <taxon>Bacteria</taxon>
        <taxon>Bacillati</taxon>
        <taxon>Actinomycetota</taxon>
        <taxon>Actinomycetes</taxon>
        <taxon>Mycobacteriales</taxon>
        <taxon>Mycobacteriaceae</taxon>
        <taxon>Mycolicibacter</taxon>
    </lineage>
</organism>
<gene>
    <name evidence="2" type="ORF">MSEN_39110</name>
</gene>
<dbReference type="RefSeq" id="WP_085084734.1">
    <property type="nucleotide sequence ID" value="NZ_BLKV01000002.1"/>
</dbReference>
<keyword evidence="3" id="KW-1185">Reference proteome</keyword>
<name>A0A7I9XQB4_9MYCO</name>
<dbReference type="Proteomes" id="UP000465263">
    <property type="component" value="Unassembled WGS sequence"/>
</dbReference>
<dbReference type="Pfam" id="PF01402">
    <property type="entry name" value="RHH_1"/>
    <property type="match status" value="1"/>
</dbReference>
<dbReference type="AlphaFoldDB" id="A0A7I9XQB4"/>
<sequence>MAEDAINGVPVTDEAIQSCADEAEVGYDVEKQRKRGRPTLGNGPAVVVPVRMDAALLEALTARAEQESVSRSEAIRAAVRAWIEVA</sequence>
<evidence type="ECO:0000313" key="2">
    <source>
        <dbReference type="EMBL" id="GFG72191.1"/>
    </source>
</evidence>
<accession>A0A7I9XQB4</accession>
<dbReference type="InterPro" id="IPR002145">
    <property type="entry name" value="CopG"/>
</dbReference>
<evidence type="ECO:0000259" key="1">
    <source>
        <dbReference type="Pfam" id="PF01402"/>
    </source>
</evidence>
<evidence type="ECO:0000313" key="3">
    <source>
        <dbReference type="Proteomes" id="UP000465263"/>
    </source>
</evidence>
<dbReference type="CDD" id="cd22231">
    <property type="entry name" value="RHH_NikR_HicB-like"/>
    <property type="match status" value="1"/>
</dbReference>
<comment type="caution">
    <text evidence="2">The sequence shown here is derived from an EMBL/GenBank/DDBJ whole genome shotgun (WGS) entry which is preliminary data.</text>
</comment>
<feature type="domain" description="Ribbon-helix-helix protein CopG" evidence="1">
    <location>
        <begin position="47"/>
        <end position="84"/>
    </location>
</feature>
<protein>
    <recommendedName>
        <fullName evidence="1">Ribbon-helix-helix protein CopG domain-containing protein</fullName>
    </recommendedName>
</protein>
<dbReference type="OrthoDB" id="3710927at2"/>